<proteinExistence type="predicted"/>
<dbReference type="Proteomes" id="UP001202961">
    <property type="component" value="Unassembled WGS sequence"/>
</dbReference>
<organism evidence="1 2">
    <name type="scientific">Aporhodopirellula aestuarii</name>
    <dbReference type="NCBI Taxonomy" id="2950107"/>
    <lineage>
        <taxon>Bacteria</taxon>
        <taxon>Pseudomonadati</taxon>
        <taxon>Planctomycetota</taxon>
        <taxon>Planctomycetia</taxon>
        <taxon>Pirellulales</taxon>
        <taxon>Pirellulaceae</taxon>
        <taxon>Aporhodopirellula</taxon>
    </lineage>
</organism>
<sequence>MTGMKLAGIKTCLLINFNVTKLQDDIKRYVL</sequence>
<keyword evidence="2" id="KW-1185">Reference proteome</keyword>
<dbReference type="EMBL" id="JAMQBK010000035">
    <property type="protein sequence ID" value="MCM2371632.1"/>
    <property type="molecule type" value="Genomic_DNA"/>
</dbReference>
<accession>A0ABT0U3Y8</accession>
<evidence type="ECO:0000313" key="2">
    <source>
        <dbReference type="Proteomes" id="UP001202961"/>
    </source>
</evidence>
<protein>
    <submittedName>
        <fullName evidence="1">Uncharacterized protein</fullName>
    </submittedName>
</protein>
<evidence type="ECO:0000313" key="1">
    <source>
        <dbReference type="EMBL" id="MCM2371632.1"/>
    </source>
</evidence>
<comment type="caution">
    <text evidence="1">The sequence shown here is derived from an EMBL/GenBank/DDBJ whole genome shotgun (WGS) entry which is preliminary data.</text>
</comment>
<name>A0ABT0U3Y8_9BACT</name>
<gene>
    <name evidence="1" type="ORF">NB063_13555</name>
</gene>
<reference evidence="1 2" key="1">
    <citation type="journal article" date="2022" name="Syst. Appl. Microbiol.">
        <title>Rhodopirellula aestuarii sp. nov., a novel member of the genus Rhodopirellula isolated from brackish sediments collected in the Tagus River estuary, Portugal.</title>
        <authorList>
            <person name="Vitorino I.R."/>
            <person name="Klimek D."/>
            <person name="Calusinska M."/>
            <person name="Lobo-da-Cunha A."/>
            <person name="Vasconcelos V."/>
            <person name="Lage O.M."/>
        </authorList>
    </citation>
    <scope>NUCLEOTIDE SEQUENCE [LARGE SCALE GENOMIC DNA]</scope>
    <source>
        <strain evidence="1 2">ICT_H3.1</strain>
    </source>
</reference>